<feature type="transmembrane region" description="Helical" evidence="1">
    <location>
        <begin position="31"/>
        <end position="51"/>
    </location>
</feature>
<dbReference type="RefSeq" id="WP_307106925.1">
    <property type="nucleotide sequence ID" value="NZ_JAUTAS010000001.1"/>
</dbReference>
<gene>
    <name evidence="2" type="ORF">QE424_001720</name>
</gene>
<evidence type="ECO:0000256" key="1">
    <source>
        <dbReference type="SAM" id="Phobius"/>
    </source>
</evidence>
<proteinExistence type="predicted"/>
<accession>A0AAP5AI60</accession>
<reference evidence="2" key="1">
    <citation type="submission" date="2023-07" db="EMBL/GenBank/DDBJ databases">
        <title>Functional and genomic diversity of the sorghum phyllosphere microbiome.</title>
        <authorList>
            <person name="Shade A."/>
        </authorList>
    </citation>
    <scope>NUCLEOTIDE SEQUENCE</scope>
    <source>
        <strain evidence="2">SORGH_AS_0457</strain>
    </source>
</reference>
<protein>
    <submittedName>
        <fullName evidence="2">Uncharacterized protein</fullName>
    </submittedName>
</protein>
<comment type="caution">
    <text evidence="2">The sequence shown here is derived from an EMBL/GenBank/DDBJ whole genome shotgun (WGS) entry which is preliminary data.</text>
</comment>
<dbReference type="AlphaFoldDB" id="A0AAP5AI60"/>
<sequence length="111" mass="12567">MELIGFGIVLFVCLGIGKVINIMARRLVFNGAGLYLALFAAFAIWNIYLSWNSTLDSFQMGYALGRNITPPLIIALVGTYFFFKFRTDKAHQLRVQKLRQSRAELSMTPDN</sequence>
<keyword evidence="1" id="KW-0812">Transmembrane</keyword>
<evidence type="ECO:0000313" key="2">
    <source>
        <dbReference type="EMBL" id="MDQ1108561.1"/>
    </source>
</evidence>
<organism evidence="2 3">
    <name type="scientific">Stenotrophomonas rhizophila</name>
    <dbReference type="NCBI Taxonomy" id="216778"/>
    <lineage>
        <taxon>Bacteria</taxon>
        <taxon>Pseudomonadati</taxon>
        <taxon>Pseudomonadota</taxon>
        <taxon>Gammaproteobacteria</taxon>
        <taxon>Lysobacterales</taxon>
        <taxon>Lysobacteraceae</taxon>
        <taxon>Stenotrophomonas</taxon>
    </lineage>
</organism>
<name>A0AAP5AI60_9GAMM</name>
<dbReference type="EMBL" id="JAUTAS010000001">
    <property type="protein sequence ID" value="MDQ1108561.1"/>
    <property type="molecule type" value="Genomic_DNA"/>
</dbReference>
<feature type="transmembrane region" description="Helical" evidence="1">
    <location>
        <begin position="6"/>
        <end position="24"/>
    </location>
</feature>
<keyword evidence="1" id="KW-1133">Transmembrane helix</keyword>
<feature type="transmembrane region" description="Helical" evidence="1">
    <location>
        <begin position="63"/>
        <end position="83"/>
    </location>
</feature>
<keyword evidence="1" id="KW-0472">Membrane</keyword>
<evidence type="ECO:0000313" key="3">
    <source>
        <dbReference type="Proteomes" id="UP001226084"/>
    </source>
</evidence>
<dbReference type="Proteomes" id="UP001226084">
    <property type="component" value="Unassembled WGS sequence"/>
</dbReference>